<keyword evidence="2" id="KW-1133">Transmembrane helix</keyword>
<sequence>MKKYISTVLLLVFISLLHAQTDAKQQNSNNSVDREVGDNGGQEECCEGDPLSLLKRPSYGKVEVSWSISRRPQWFQSEEDTAKVATEEKERSRGSCLTSCIIGTVVLAGIVLILAAALAKSMTSF</sequence>
<gene>
    <name evidence="4" type="ORF">AMJ83_10415</name>
</gene>
<dbReference type="AlphaFoldDB" id="A0A0S8FT28"/>
<proteinExistence type="predicted"/>
<evidence type="ECO:0000313" key="5">
    <source>
        <dbReference type="Proteomes" id="UP000051373"/>
    </source>
</evidence>
<name>A0A0S8FT28_UNCW3</name>
<evidence type="ECO:0000256" key="2">
    <source>
        <dbReference type="SAM" id="Phobius"/>
    </source>
</evidence>
<organism evidence="4 5">
    <name type="scientific">candidate division WOR_3 bacterium SM23_42</name>
    <dbReference type="NCBI Taxonomy" id="1703779"/>
    <lineage>
        <taxon>Bacteria</taxon>
        <taxon>Bacteria division WOR-3</taxon>
    </lineage>
</organism>
<protein>
    <recommendedName>
        <fullName evidence="6">Transmembrane protein</fullName>
    </recommendedName>
</protein>
<comment type="caution">
    <text evidence="4">The sequence shown here is derived from an EMBL/GenBank/DDBJ whole genome shotgun (WGS) entry which is preliminary data.</text>
</comment>
<evidence type="ECO:0000256" key="3">
    <source>
        <dbReference type="SAM" id="SignalP"/>
    </source>
</evidence>
<feature type="signal peptide" evidence="3">
    <location>
        <begin position="1"/>
        <end position="19"/>
    </location>
</feature>
<feature type="chain" id="PRO_5006646405" description="Transmembrane protein" evidence="3">
    <location>
        <begin position="20"/>
        <end position="125"/>
    </location>
</feature>
<reference evidence="4 5" key="1">
    <citation type="journal article" date="2015" name="Microbiome">
        <title>Genomic resolution of linkages in carbon, nitrogen, and sulfur cycling among widespread estuary sediment bacteria.</title>
        <authorList>
            <person name="Baker B.J."/>
            <person name="Lazar C.S."/>
            <person name="Teske A.P."/>
            <person name="Dick G.J."/>
        </authorList>
    </citation>
    <scope>NUCLEOTIDE SEQUENCE [LARGE SCALE GENOMIC DNA]</scope>
    <source>
        <strain evidence="4">SM23_42</strain>
    </source>
</reference>
<evidence type="ECO:0000313" key="4">
    <source>
        <dbReference type="EMBL" id="KPK62572.1"/>
    </source>
</evidence>
<evidence type="ECO:0000256" key="1">
    <source>
        <dbReference type="SAM" id="MobiDB-lite"/>
    </source>
</evidence>
<keyword evidence="2" id="KW-0812">Transmembrane</keyword>
<dbReference type="EMBL" id="LJUJ01000032">
    <property type="protein sequence ID" value="KPK62572.1"/>
    <property type="molecule type" value="Genomic_DNA"/>
</dbReference>
<evidence type="ECO:0008006" key="6">
    <source>
        <dbReference type="Google" id="ProtNLM"/>
    </source>
</evidence>
<keyword evidence="2" id="KW-0472">Membrane</keyword>
<dbReference type="Proteomes" id="UP000051373">
    <property type="component" value="Unassembled WGS sequence"/>
</dbReference>
<accession>A0A0S8FT28</accession>
<feature type="region of interest" description="Disordered" evidence="1">
    <location>
        <begin position="24"/>
        <end position="45"/>
    </location>
</feature>
<feature type="transmembrane region" description="Helical" evidence="2">
    <location>
        <begin position="101"/>
        <end position="119"/>
    </location>
</feature>
<keyword evidence="3" id="KW-0732">Signal</keyword>